<reference evidence="1 2" key="1">
    <citation type="submission" date="2024-03" db="EMBL/GenBank/DDBJ databases">
        <title>Draft genome sequence of Pseudonocardia sp. DW16-2.</title>
        <authorList>
            <person name="Duangmal K."/>
        </authorList>
    </citation>
    <scope>NUCLEOTIDE SEQUENCE [LARGE SCALE GENOMIC DNA]</scope>
    <source>
        <strain evidence="1 2">DW16-2</strain>
    </source>
</reference>
<accession>A0ABU8TAY0</accession>
<evidence type="ECO:0000313" key="2">
    <source>
        <dbReference type="Proteomes" id="UP001364211"/>
    </source>
</evidence>
<dbReference type="Gene3D" id="3.40.50.1820">
    <property type="entry name" value="alpha/beta hydrolase"/>
    <property type="match status" value="1"/>
</dbReference>
<protein>
    <submittedName>
        <fullName evidence="1">Alpha/beta hydrolase</fullName>
    </submittedName>
</protein>
<organism evidence="1 2">
    <name type="scientific">Pseudonocardia spirodelae</name>
    <dbReference type="NCBI Taxonomy" id="3133431"/>
    <lineage>
        <taxon>Bacteria</taxon>
        <taxon>Bacillati</taxon>
        <taxon>Actinomycetota</taxon>
        <taxon>Actinomycetes</taxon>
        <taxon>Pseudonocardiales</taxon>
        <taxon>Pseudonocardiaceae</taxon>
        <taxon>Pseudonocardia</taxon>
    </lineage>
</organism>
<keyword evidence="1" id="KW-0378">Hydrolase</keyword>
<dbReference type="RefSeq" id="WP_340293020.1">
    <property type="nucleotide sequence ID" value="NZ_JBBJUP010000017.1"/>
</dbReference>
<dbReference type="SUPFAM" id="SSF53474">
    <property type="entry name" value="alpha/beta-Hydrolases"/>
    <property type="match status" value="1"/>
</dbReference>
<dbReference type="GO" id="GO:0016787">
    <property type="term" value="F:hydrolase activity"/>
    <property type="evidence" value="ECO:0007669"/>
    <property type="project" value="UniProtKB-KW"/>
</dbReference>
<dbReference type="EMBL" id="JBBJUP010000017">
    <property type="protein sequence ID" value="MEJ8281114.1"/>
    <property type="molecule type" value="Genomic_DNA"/>
</dbReference>
<dbReference type="InterPro" id="IPR029058">
    <property type="entry name" value="AB_hydrolase_fold"/>
</dbReference>
<sequence length="241" mass="25588">MHLTAPRRPADGLLEHDLSLDGVPGLFWTAGDAAPAPLVLLGHPGGLDRMYPRLLGRARSAVAAGFTAATIELPGSGDRPRSDDLEAARTDLRPAIAAGRPVDAIAERLVLPLVERAVPEWRAALGALLERPDVTGPAGFTGGPTAIGLRLARVEPRLGAVVLFAGSVVPRVMDDEARRVTVPVHVMLQWDDAGNDRWRALEMFDALGSAEKSLHANLGGHAGIPAHEGEAVARFLERHLR</sequence>
<dbReference type="Proteomes" id="UP001364211">
    <property type="component" value="Unassembled WGS sequence"/>
</dbReference>
<comment type="caution">
    <text evidence="1">The sequence shown here is derived from an EMBL/GenBank/DDBJ whole genome shotgun (WGS) entry which is preliminary data.</text>
</comment>
<name>A0ABU8TAY0_9PSEU</name>
<evidence type="ECO:0000313" key="1">
    <source>
        <dbReference type="EMBL" id="MEJ8281114.1"/>
    </source>
</evidence>
<proteinExistence type="predicted"/>
<keyword evidence="2" id="KW-1185">Reference proteome</keyword>
<gene>
    <name evidence="1" type="ORF">WJX68_19380</name>
</gene>